<dbReference type="Pfam" id="PF20684">
    <property type="entry name" value="Fung_rhodopsin"/>
    <property type="match status" value="1"/>
</dbReference>
<feature type="transmembrane region" description="Helical" evidence="7">
    <location>
        <begin position="99"/>
        <end position="117"/>
    </location>
</feature>
<feature type="compositionally biased region" description="Basic and acidic residues" evidence="6">
    <location>
        <begin position="377"/>
        <end position="405"/>
    </location>
</feature>
<evidence type="ECO:0000256" key="1">
    <source>
        <dbReference type="ARBA" id="ARBA00004141"/>
    </source>
</evidence>
<dbReference type="GO" id="GO:0016020">
    <property type="term" value="C:membrane"/>
    <property type="evidence" value="ECO:0007669"/>
    <property type="project" value="UniProtKB-SubCell"/>
</dbReference>
<feature type="transmembrane region" description="Helical" evidence="7">
    <location>
        <begin position="39"/>
        <end position="62"/>
    </location>
</feature>
<feature type="transmembrane region" description="Helical" evidence="7">
    <location>
        <begin position="6"/>
        <end position="27"/>
    </location>
</feature>
<evidence type="ECO:0000313" key="9">
    <source>
        <dbReference type="EMBL" id="RPB22075.1"/>
    </source>
</evidence>
<keyword evidence="2 7" id="KW-0812">Transmembrane</keyword>
<comment type="similarity">
    <text evidence="5">Belongs to the SAT4 family.</text>
</comment>
<dbReference type="EMBL" id="ML121554">
    <property type="protein sequence ID" value="RPB22075.1"/>
    <property type="molecule type" value="Genomic_DNA"/>
</dbReference>
<feature type="transmembrane region" description="Helical" evidence="7">
    <location>
        <begin position="174"/>
        <end position="197"/>
    </location>
</feature>
<feature type="transmembrane region" description="Helical" evidence="7">
    <location>
        <begin position="129"/>
        <end position="154"/>
    </location>
</feature>
<name>A0A3N4LVM0_9PEZI</name>
<feature type="region of interest" description="Disordered" evidence="6">
    <location>
        <begin position="361"/>
        <end position="422"/>
    </location>
</feature>
<dbReference type="PANTHER" id="PTHR33048:SF92">
    <property type="entry name" value="INTEGRAL MEMBRANE PROTEIN"/>
    <property type="match status" value="1"/>
</dbReference>
<dbReference type="Proteomes" id="UP000267821">
    <property type="component" value="Unassembled WGS sequence"/>
</dbReference>
<sequence>MTAEGRIGFEIGIGLPCVILIILRAWLLSRFKRARFGNSVTNAALYLTLLCIIGCNGCNIWISAKIIKYQHVDVTWDPTTGVPLPLLQTTLKISVALKYFYVVGLYAAKAALFGIFVEMEQYLERRLRVFVKVAIWVTVAVFVANLLLTMLWCLPFDRSWSMNPKTLCSTFRSMVVVGFGTATNILTDLAIIAIPLFILRTLPLRRRELYAIAFILFLGLICIAASIVRFVFLWDFIYGYGDHKFPLSHENFIVYASEIEVVIAIWAGCLPALRALLRHNRTSVSGSGMPPNCFSNNGPNDGSRSINTLGMGNTGAFSPQPIDPGDRENSVTVRPSSWTGNPIVAKGFGYGGYGAGRDAAEVEMKRHSSRQQNSRAGDCERHNVGDDIDHKSSLDSERDGSDFEMRSIIPLSPRRSPQFKVR</sequence>
<dbReference type="PANTHER" id="PTHR33048">
    <property type="entry name" value="PTH11-LIKE INTEGRAL MEMBRANE PROTEIN (AFU_ORTHOLOGUE AFUA_5G11245)"/>
    <property type="match status" value="1"/>
</dbReference>
<protein>
    <recommendedName>
        <fullName evidence="8">Rhodopsin domain-containing protein</fullName>
    </recommendedName>
</protein>
<evidence type="ECO:0000256" key="6">
    <source>
        <dbReference type="SAM" id="MobiDB-lite"/>
    </source>
</evidence>
<evidence type="ECO:0000256" key="5">
    <source>
        <dbReference type="ARBA" id="ARBA00038359"/>
    </source>
</evidence>
<feature type="transmembrane region" description="Helical" evidence="7">
    <location>
        <begin position="209"/>
        <end position="232"/>
    </location>
</feature>
<organism evidence="9 10">
    <name type="scientific">Terfezia boudieri ATCC MYA-4762</name>
    <dbReference type="NCBI Taxonomy" id="1051890"/>
    <lineage>
        <taxon>Eukaryota</taxon>
        <taxon>Fungi</taxon>
        <taxon>Dikarya</taxon>
        <taxon>Ascomycota</taxon>
        <taxon>Pezizomycotina</taxon>
        <taxon>Pezizomycetes</taxon>
        <taxon>Pezizales</taxon>
        <taxon>Pezizaceae</taxon>
        <taxon>Terfezia</taxon>
    </lineage>
</organism>
<dbReference type="InterPro" id="IPR052337">
    <property type="entry name" value="SAT4-like"/>
</dbReference>
<feature type="domain" description="Rhodopsin" evidence="8">
    <location>
        <begin position="88"/>
        <end position="278"/>
    </location>
</feature>
<keyword evidence="10" id="KW-1185">Reference proteome</keyword>
<dbReference type="InterPro" id="IPR049326">
    <property type="entry name" value="Rhodopsin_dom_fungi"/>
</dbReference>
<dbReference type="InParanoid" id="A0A3N4LVM0"/>
<reference evidence="9 10" key="1">
    <citation type="journal article" date="2018" name="Nat. Ecol. Evol.">
        <title>Pezizomycetes genomes reveal the molecular basis of ectomycorrhizal truffle lifestyle.</title>
        <authorList>
            <person name="Murat C."/>
            <person name="Payen T."/>
            <person name="Noel B."/>
            <person name="Kuo A."/>
            <person name="Morin E."/>
            <person name="Chen J."/>
            <person name="Kohler A."/>
            <person name="Krizsan K."/>
            <person name="Balestrini R."/>
            <person name="Da Silva C."/>
            <person name="Montanini B."/>
            <person name="Hainaut M."/>
            <person name="Levati E."/>
            <person name="Barry K.W."/>
            <person name="Belfiori B."/>
            <person name="Cichocki N."/>
            <person name="Clum A."/>
            <person name="Dockter R.B."/>
            <person name="Fauchery L."/>
            <person name="Guy J."/>
            <person name="Iotti M."/>
            <person name="Le Tacon F."/>
            <person name="Lindquist E.A."/>
            <person name="Lipzen A."/>
            <person name="Malagnac F."/>
            <person name="Mello A."/>
            <person name="Molinier V."/>
            <person name="Miyauchi S."/>
            <person name="Poulain J."/>
            <person name="Riccioni C."/>
            <person name="Rubini A."/>
            <person name="Sitrit Y."/>
            <person name="Splivallo R."/>
            <person name="Traeger S."/>
            <person name="Wang M."/>
            <person name="Zifcakova L."/>
            <person name="Wipf D."/>
            <person name="Zambonelli A."/>
            <person name="Paolocci F."/>
            <person name="Nowrousian M."/>
            <person name="Ottonello S."/>
            <person name="Baldrian P."/>
            <person name="Spatafora J.W."/>
            <person name="Henrissat B."/>
            <person name="Nagy L.G."/>
            <person name="Aury J.M."/>
            <person name="Wincker P."/>
            <person name="Grigoriev I.V."/>
            <person name="Bonfante P."/>
            <person name="Martin F.M."/>
        </authorList>
    </citation>
    <scope>NUCLEOTIDE SEQUENCE [LARGE SCALE GENOMIC DNA]</scope>
    <source>
        <strain evidence="9 10">ATCC MYA-4762</strain>
    </source>
</reference>
<evidence type="ECO:0000256" key="4">
    <source>
        <dbReference type="ARBA" id="ARBA00023136"/>
    </source>
</evidence>
<dbReference type="AlphaFoldDB" id="A0A3N4LVM0"/>
<keyword evidence="4 7" id="KW-0472">Membrane</keyword>
<comment type="subcellular location">
    <subcellularLocation>
        <location evidence="1">Membrane</location>
        <topology evidence="1">Multi-pass membrane protein</topology>
    </subcellularLocation>
</comment>
<evidence type="ECO:0000256" key="2">
    <source>
        <dbReference type="ARBA" id="ARBA00022692"/>
    </source>
</evidence>
<feature type="region of interest" description="Disordered" evidence="6">
    <location>
        <begin position="314"/>
        <end position="336"/>
    </location>
</feature>
<accession>A0A3N4LVM0</accession>
<proteinExistence type="inferred from homology"/>
<keyword evidence="3 7" id="KW-1133">Transmembrane helix</keyword>
<evidence type="ECO:0000256" key="3">
    <source>
        <dbReference type="ARBA" id="ARBA00022989"/>
    </source>
</evidence>
<gene>
    <name evidence="9" type="ORF">L211DRAFT_348070</name>
</gene>
<evidence type="ECO:0000259" key="8">
    <source>
        <dbReference type="Pfam" id="PF20684"/>
    </source>
</evidence>
<feature type="transmembrane region" description="Helical" evidence="7">
    <location>
        <begin position="252"/>
        <end position="273"/>
    </location>
</feature>
<evidence type="ECO:0000313" key="10">
    <source>
        <dbReference type="Proteomes" id="UP000267821"/>
    </source>
</evidence>
<dbReference type="OrthoDB" id="5372266at2759"/>
<evidence type="ECO:0000256" key="7">
    <source>
        <dbReference type="SAM" id="Phobius"/>
    </source>
</evidence>